<dbReference type="AlphaFoldDB" id="A0AAV0CTW9"/>
<gene>
    <name evidence="2" type="ORF">CEPIT_LOCUS8090</name>
</gene>
<dbReference type="Proteomes" id="UP001152523">
    <property type="component" value="Unassembled WGS sequence"/>
</dbReference>
<evidence type="ECO:0000256" key="1">
    <source>
        <dbReference type="SAM" id="MobiDB-lite"/>
    </source>
</evidence>
<evidence type="ECO:0000313" key="3">
    <source>
        <dbReference type="Proteomes" id="UP001152523"/>
    </source>
</evidence>
<organism evidence="2 3">
    <name type="scientific">Cuscuta epithymum</name>
    <dbReference type="NCBI Taxonomy" id="186058"/>
    <lineage>
        <taxon>Eukaryota</taxon>
        <taxon>Viridiplantae</taxon>
        <taxon>Streptophyta</taxon>
        <taxon>Embryophyta</taxon>
        <taxon>Tracheophyta</taxon>
        <taxon>Spermatophyta</taxon>
        <taxon>Magnoliopsida</taxon>
        <taxon>eudicotyledons</taxon>
        <taxon>Gunneridae</taxon>
        <taxon>Pentapetalae</taxon>
        <taxon>asterids</taxon>
        <taxon>lamiids</taxon>
        <taxon>Solanales</taxon>
        <taxon>Convolvulaceae</taxon>
        <taxon>Cuscuteae</taxon>
        <taxon>Cuscuta</taxon>
        <taxon>Cuscuta subgen. Cuscuta</taxon>
    </lineage>
</organism>
<accession>A0AAV0CTW9</accession>
<evidence type="ECO:0008006" key="4">
    <source>
        <dbReference type="Google" id="ProtNLM"/>
    </source>
</evidence>
<feature type="region of interest" description="Disordered" evidence="1">
    <location>
        <begin position="207"/>
        <end position="241"/>
    </location>
</feature>
<reference evidence="2" key="1">
    <citation type="submission" date="2022-07" db="EMBL/GenBank/DDBJ databases">
        <authorList>
            <person name="Macas J."/>
            <person name="Novak P."/>
            <person name="Neumann P."/>
        </authorList>
    </citation>
    <scope>NUCLEOTIDE SEQUENCE</scope>
</reference>
<feature type="compositionally biased region" description="Polar residues" evidence="1">
    <location>
        <begin position="227"/>
        <end position="241"/>
    </location>
</feature>
<evidence type="ECO:0000313" key="2">
    <source>
        <dbReference type="EMBL" id="CAH9082449.1"/>
    </source>
</evidence>
<proteinExistence type="predicted"/>
<sequence>MKVDLLMFTGDDADSWIVKMEEYFRLKATAEKNKVVVAEGAMEERALAWFPWWYTQTREKSWKILKEAINRRFQQHSRKTEKQDSGFPIFALSSKSLSQTAFNSLSSRTISPQMSSPSQTASISSQVCSLKFSPSSQISAQSAFPMAQVSSYLKESPEDTFIKGDGEQENKTSVVNQSIAMEYESVVAKMVGSNTWESSTRTVCIKETEEIEENESNSENKEDKIEMQNQNNSSAGFDSLSYDQGSYSEHLKVADNCV</sequence>
<comment type="caution">
    <text evidence="2">The sequence shown here is derived from an EMBL/GenBank/DDBJ whole genome shotgun (WGS) entry which is preliminary data.</text>
</comment>
<protein>
    <recommendedName>
        <fullName evidence="4">Retrotransposon gag domain-containing protein</fullName>
    </recommendedName>
</protein>
<dbReference type="EMBL" id="CAMAPF010000038">
    <property type="protein sequence ID" value="CAH9082449.1"/>
    <property type="molecule type" value="Genomic_DNA"/>
</dbReference>
<name>A0AAV0CTW9_9ASTE</name>
<keyword evidence="3" id="KW-1185">Reference proteome</keyword>